<accession>A0ABS6TB11</accession>
<organism evidence="1 2">
    <name type="scientific">Enterococcus alishanensis</name>
    <dbReference type="NCBI Taxonomy" id="1303817"/>
    <lineage>
        <taxon>Bacteria</taxon>
        <taxon>Bacillati</taxon>
        <taxon>Bacillota</taxon>
        <taxon>Bacilli</taxon>
        <taxon>Lactobacillales</taxon>
        <taxon>Enterococcaceae</taxon>
        <taxon>Enterococcus</taxon>
    </lineage>
</organism>
<dbReference type="RefSeq" id="WP_218325139.1">
    <property type="nucleotide sequence ID" value="NZ_JAHUZB010000002.1"/>
</dbReference>
<keyword evidence="2" id="KW-1185">Reference proteome</keyword>
<protein>
    <recommendedName>
        <fullName evidence="3">DUF2313 domain-containing protein</fullName>
    </recommendedName>
</protein>
<gene>
    <name evidence="1" type="ORF">KUA55_05290</name>
</gene>
<evidence type="ECO:0000313" key="2">
    <source>
        <dbReference type="Proteomes" id="UP000774130"/>
    </source>
</evidence>
<dbReference type="Proteomes" id="UP000774130">
    <property type="component" value="Unassembled WGS sequence"/>
</dbReference>
<sequence length="175" mass="20410">MNQVYLDLVLNAIIEQYRSEKVFYEEILGADEASWLAFKQGEYTFSAETNQKIKNLFSDYEWMLSQKVIRQAILFPEKRHTAVAEYREMKTIVARKWIASGVAEVSLIPHKNGEKQTARDFIDLRVSIDYQTWGYNDILSFRLPAHMQSQIETAQKQTALLDWVNENLTEAYTSS</sequence>
<comment type="caution">
    <text evidence="1">The sequence shown here is derived from an EMBL/GenBank/DDBJ whole genome shotgun (WGS) entry which is preliminary data.</text>
</comment>
<proteinExistence type="predicted"/>
<reference evidence="1 2" key="1">
    <citation type="submission" date="2021-06" db="EMBL/GenBank/DDBJ databases">
        <title>Enterococcus alishanensis sp. nov., a novel lactic acid bacterium isolated from fresh coffee beans.</title>
        <authorList>
            <person name="Chen Y.-S."/>
        </authorList>
    </citation>
    <scope>NUCLEOTIDE SEQUENCE [LARGE SCALE GENOMIC DNA]</scope>
    <source>
        <strain evidence="1 2">ALS3</strain>
    </source>
</reference>
<dbReference type="EMBL" id="JAHUZB010000002">
    <property type="protein sequence ID" value="MBV7390086.1"/>
    <property type="molecule type" value="Genomic_DNA"/>
</dbReference>
<evidence type="ECO:0000313" key="1">
    <source>
        <dbReference type="EMBL" id="MBV7390086.1"/>
    </source>
</evidence>
<evidence type="ECO:0008006" key="3">
    <source>
        <dbReference type="Google" id="ProtNLM"/>
    </source>
</evidence>
<name>A0ABS6TB11_9ENTE</name>